<gene>
    <name evidence="3" type="ORF">Taro_007518</name>
</gene>
<evidence type="ECO:0008006" key="5">
    <source>
        <dbReference type="Google" id="ProtNLM"/>
    </source>
</evidence>
<feature type="compositionally biased region" description="Polar residues" evidence="2">
    <location>
        <begin position="380"/>
        <end position="393"/>
    </location>
</feature>
<keyword evidence="4" id="KW-1185">Reference proteome</keyword>
<keyword evidence="1" id="KW-0175">Coiled coil</keyword>
<dbReference type="EMBL" id="NMUH01000238">
    <property type="protein sequence ID" value="MQL75164.1"/>
    <property type="molecule type" value="Genomic_DNA"/>
</dbReference>
<accession>A0A843U0N2</accession>
<reference evidence="3" key="1">
    <citation type="submission" date="2017-07" db="EMBL/GenBank/DDBJ databases">
        <title>Taro Niue Genome Assembly and Annotation.</title>
        <authorList>
            <person name="Atibalentja N."/>
            <person name="Keating K."/>
            <person name="Fields C.J."/>
        </authorList>
    </citation>
    <scope>NUCLEOTIDE SEQUENCE</scope>
    <source>
        <strain evidence="3">Niue_2</strain>
        <tissue evidence="3">Leaf</tissue>
    </source>
</reference>
<comment type="caution">
    <text evidence="3">The sequence shown here is derived from an EMBL/GenBank/DDBJ whole genome shotgun (WGS) entry which is preliminary data.</text>
</comment>
<evidence type="ECO:0000313" key="3">
    <source>
        <dbReference type="EMBL" id="MQL75164.1"/>
    </source>
</evidence>
<evidence type="ECO:0000313" key="4">
    <source>
        <dbReference type="Proteomes" id="UP000652761"/>
    </source>
</evidence>
<sequence length="474" mass="54108">MVTKLKLELENAHAHIEELLHEKQSNHHEIDSLTKQLEDKLARKSKEQEKTKAAVKSLEAELEDEKSLRRHSEILHRRLGKELSEVKAAFSKIMREFEGEKRSHNLLEDLCDEFAKGITEYEDEVRELKWKYEKGSKHRCNSLILDFSEAWLDERLQIKLLDSRGDLSEKKKMVDKLECDVEAFLRARRSCSLSDDLLRQKDVVKERCLRRQSLESIHLNGAGSAPQYAEDEDSVASDLHCFELKMGNATERGESLKHDGILEKLEEARNSNVTKKVVGSSEKLKYHGSSSSWTKFGENTQSCNDVKMQFTNKVQGIHRRNTSERRRDANLNIDVLSHQKSEEGEGQEDAQGMKDKLESTRLVDHVTDDAEFGKLHKQQPEPNQNTEDLSNDSCELPRPSLGLERDATSGYHHAASSPLQKWSYHHVSPDLQVSESSKLPQGTKESTLKARLLEARLEGQHARLKTSRDSSVGA</sequence>
<evidence type="ECO:0000256" key="1">
    <source>
        <dbReference type="SAM" id="Coils"/>
    </source>
</evidence>
<dbReference type="PANTHER" id="PTHR31071">
    <property type="entry name" value="GB|AAF24581.1"/>
    <property type="match status" value="1"/>
</dbReference>
<dbReference type="Proteomes" id="UP000652761">
    <property type="component" value="Unassembled WGS sequence"/>
</dbReference>
<proteinExistence type="predicted"/>
<feature type="region of interest" description="Disordered" evidence="2">
    <location>
        <begin position="372"/>
        <end position="419"/>
    </location>
</feature>
<dbReference type="PANTHER" id="PTHR31071:SF9">
    <property type="entry name" value="INTRACELLULAR PROTEIN TRANSPORT PROTEIN USO1-RELATED"/>
    <property type="match status" value="1"/>
</dbReference>
<feature type="region of interest" description="Disordered" evidence="2">
    <location>
        <begin position="316"/>
        <end position="354"/>
    </location>
</feature>
<evidence type="ECO:0000256" key="2">
    <source>
        <dbReference type="SAM" id="MobiDB-lite"/>
    </source>
</evidence>
<dbReference type="InterPro" id="IPR043424">
    <property type="entry name" value="BLT-like"/>
</dbReference>
<feature type="coiled-coil region" evidence="1">
    <location>
        <begin position="2"/>
        <end position="68"/>
    </location>
</feature>
<dbReference type="AlphaFoldDB" id="A0A843U0N2"/>
<dbReference type="OrthoDB" id="670909at2759"/>
<name>A0A843U0N2_COLES</name>
<organism evidence="3 4">
    <name type="scientific">Colocasia esculenta</name>
    <name type="common">Wild taro</name>
    <name type="synonym">Arum esculentum</name>
    <dbReference type="NCBI Taxonomy" id="4460"/>
    <lineage>
        <taxon>Eukaryota</taxon>
        <taxon>Viridiplantae</taxon>
        <taxon>Streptophyta</taxon>
        <taxon>Embryophyta</taxon>
        <taxon>Tracheophyta</taxon>
        <taxon>Spermatophyta</taxon>
        <taxon>Magnoliopsida</taxon>
        <taxon>Liliopsida</taxon>
        <taxon>Araceae</taxon>
        <taxon>Aroideae</taxon>
        <taxon>Colocasieae</taxon>
        <taxon>Colocasia</taxon>
    </lineage>
</organism>
<protein>
    <recommendedName>
        <fullName evidence="5">Intracellular protein transport protein USO1-like protein</fullName>
    </recommendedName>
</protein>